<evidence type="ECO:0000256" key="2">
    <source>
        <dbReference type="ARBA" id="ARBA00022723"/>
    </source>
</evidence>
<evidence type="ECO:0000313" key="8">
    <source>
        <dbReference type="Proteomes" id="UP000314986"/>
    </source>
</evidence>
<reference evidence="8" key="3">
    <citation type="journal article" date="2014" name="Nature">
        <title>Elephant shark genome provides unique insights into gnathostome evolution.</title>
        <authorList>
            <consortium name="International Elephant Shark Genome Sequencing Consortium"/>
            <person name="Venkatesh B."/>
            <person name="Lee A.P."/>
            <person name="Ravi V."/>
            <person name="Maurya A.K."/>
            <person name="Lian M.M."/>
            <person name="Swann J.B."/>
            <person name="Ohta Y."/>
            <person name="Flajnik M.F."/>
            <person name="Sutoh Y."/>
            <person name="Kasahara M."/>
            <person name="Hoon S."/>
            <person name="Gangu V."/>
            <person name="Roy S.W."/>
            <person name="Irimia M."/>
            <person name="Korzh V."/>
            <person name="Kondrychyn I."/>
            <person name="Lim Z.W."/>
            <person name="Tay B.H."/>
            <person name="Tohari S."/>
            <person name="Kong K.W."/>
            <person name="Ho S."/>
            <person name="Lorente-Galdos B."/>
            <person name="Quilez J."/>
            <person name="Marques-Bonet T."/>
            <person name="Raney B.J."/>
            <person name="Ingham P.W."/>
            <person name="Tay A."/>
            <person name="Hillier L.W."/>
            <person name="Minx P."/>
            <person name="Boehm T."/>
            <person name="Wilson R.K."/>
            <person name="Brenner S."/>
            <person name="Warren W.C."/>
        </authorList>
    </citation>
    <scope>NUCLEOTIDE SEQUENCE [LARGE SCALE GENOMIC DNA]</scope>
</reference>
<name>A0A4W3JC08_CALMI</name>
<evidence type="ECO:0000256" key="5">
    <source>
        <dbReference type="SAM" id="MobiDB-lite"/>
    </source>
</evidence>
<dbReference type="InterPro" id="IPR003347">
    <property type="entry name" value="JmjC_dom"/>
</dbReference>
<dbReference type="AlphaFoldDB" id="A0A4W3JC08"/>
<dbReference type="EC" id="1.14.11.65" evidence="4"/>
<keyword evidence="4" id="KW-0408">Iron</keyword>
<dbReference type="Pfam" id="PF02373">
    <property type="entry name" value="JmjC"/>
    <property type="match status" value="1"/>
</dbReference>
<feature type="domain" description="JmjC" evidence="6">
    <location>
        <begin position="87"/>
        <end position="286"/>
    </location>
</feature>
<accession>A0A4W3JC08</accession>
<comment type="domain">
    <text evidence="4">Leu-Xaa-Xaa-Leu-Leu (LXXLL) motifs are known to mediate the association with nuclear receptors.</text>
</comment>
<keyword evidence="8" id="KW-1185">Reference proteome</keyword>
<proteinExistence type="inferred from homology"/>
<evidence type="ECO:0000313" key="7">
    <source>
        <dbReference type="Ensembl" id="ENSCMIP00000039772.1"/>
    </source>
</evidence>
<dbReference type="Gene3D" id="2.60.120.650">
    <property type="entry name" value="Cupin"/>
    <property type="match status" value="1"/>
</dbReference>
<dbReference type="Ensembl" id="ENSCMIT00000040343.1">
    <property type="protein sequence ID" value="ENSCMIP00000039772.1"/>
    <property type="gene ID" value="ENSCMIG00000016643.1"/>
</dbReference>
<reference evidence="8" key="1">
    <citation type="journal article" date="2006" name="Science">
        <title>Ancient noncoding elements conserved in the human genome.</title>
        <authorList>
            <person name="Venkatesh B."/>
            <person name="Kirkness E.F."/>
            <person name="Loh Y.H."/>
            <person name="Halpern A.L."/>
            <person name="Lee A.P."/>
            <person name="Johnson J."/>
            <person name="Dandona N."/>
            <person name="Viswanathan L.D."/>
            <person name="Tay A."/>
            <person name="Venter J.C."/>
            <person name="Strausberg R.L."/>
            <person name="Brenner S."/>
        </authorList>
    </citation>
    <scope>NUCLEOTIDE SEQUENCE [LARGE SCALE GENOMIC DNA]</scope>
</reference>
<dbReference type="GO" id="GO:0046872">
    <property type="term" value="F:metal ion binding"/>
    <property type="evidence" value="ECO:0007669"/>
    <property type="project" value="UniProtKB-UniRule"/>
</dbReference>
<dbReference type="GO" id="GO:0031490">
    <property type="term" value="F:chromatin DNA binding"/>
    <property type="evidence" value="ECO:0007669"/>
    <property type="project" value="TreeGrafter"/>
</dbReference>
<comment type="similarity">
    <text evidence="4">Belongs to the JHDM2 histone demethylase family.</text>
</comment>
<evidence type="ECO:0000259" key="6">
    <source>
        <dbReference type="PROSITE" id="PS51184"/>
    </source>
</evidence>
<dbReference type="GO" id="GO:0070988">
    <property type="term" value="P:demethylation"/>
    <property type="evidence" value="ECO:0007669"/>
    <property type="project" value="UniProtKB-UniRule"/>
</dbReference>
<evidence type="ECO:0000256" key="3">
    <source>
        <dbReference type="ARBA" id="ARBA00023242"/>
    </source>
</evidence>
<reference evidence="7" key="4">
    <citation type="submission" date="2025-08" db="UniProtKB">
        <authorList>
            <consortium name="Ensembl"/>
        </authorList>
    </citation>
    <scope>IDENTIFICATION</scope>
</reference>
<comment type="subcellular location">
    <subcellularLocation>
        <location evidence="1 4">Nucleus</location>
    </subcellularLocation>
</comment>
<reference evidence="8" key="2">
    <citation type="journal article" date="2007" name="PLoS Biol.">
        <title>Survey sequencing and comparative analysis of the elephant shark (Callorhinchus milii) genome.</title>
        <authorList>
            <person name="Venkatesh B."/>
            <person name="Kirkness E.F."/>
            <person name="Loh Y.H."/>
            <person name="Halpern A.L."/>
            <person name="Lee A.P."/>
            <person name="Johnson J."/>
            <person name="Dandona N."/>
            <person name="Viswanathan L.D."/>
            <person name="Tay A."/>
            <person name="Venter J.C."/>
            <person name="Strausberg R.L."/>
            <person name="Brenner S."/>
        </authorList>
    </citation>
    <scope>NUCLEOTIDE SEQUENCE [LARGE SCALE GENOMIC DNA]</scope>
</reference>
<keyword evidence="2 4" id="KW-0479">Metal-binding</keyword>
<reference evidence="7" key="5">
    <citation type="submission" date="2025-09" db="UniProtKB">
        <authorList>
            <consortium name="Ensembl"/>
        </authorList>
    </citation>
    <scope>IDENTIFICATION</scope>
</reference>
<dbReference type="InterPro" id="IPR045109">
    <property type="entry name" value="LSDs-like"/>
</dbReference>
<sequence>MSDGVTDCRLFVLPARAGVWPPESHEEWAVEPGVAEQVSGRGRGDPGQLQRPASDAQSSGQGVLGGIQERLQFEDLQKHLPIPEYTGNSGRLNLVSRLPAESARAQLGLRVSCAYALTPENCGVGSRNISSQTFDTVNLLAHSEEAQEANETTQKAILKRLEGDNVDAFALRRLTDSGDRLGAVWHIFAAQDTERIREFLLKMSEGAGHSRSQDQGWYLDEHLRRRLKEECGVQSITVLQFQGDAVLIPATALHQVQCLTSCVTVEKAFLSPEHLAHSFGAIQSPRTDSTSPQQPHTLQVRSALYRAVRDTVKTLTSHIPQVSY</sequence>
<dbReference type="PROSITE" id="PS51184">
    <property type="entry name" value="JMJC"/>
    <property type="match status" value="1"/>
</dbReference>
<protein>
    <recommendedName>
        <fullName evidence="4">Lysine-specific demethylase</fullName>
        <ecNumber evidence="4">1.14.11.65</ecNumber>
    </recommendedName>
</protein>
<feature type="region of interest" description="Disordered" evidence="5">
    <location>
        <begin position="35"/>
        <end position="62"/>
    </location>
</feature>
<dbReference type="GO" id="GO:0000118">
    <property type="term" value="C:histone deacetylase complex"/>
    <property type="evidence" value="ECO:0007669"/>
    <property type="project" value="UniProtKB-UniRule"/>
</dbReference>
<comment type="function">
    <text evidence="4">Histone demethylase that specifically demethylates 'Lys-9' of histone H3, thereby playing a central role in histone code.</text>
</comment>
<dbReference type="GeneTree" id="ENSGT00940000158210"/>
<dbReference type="SMART" id="SM00558">
    <property type="entry name" value="JmjC"/>
    <property type="match status" value="1"/>
</dbReference>
<evidence type="ECO:0000256" key="4">
    <source>
        <dbReference type="RuleBase" id="RU369087"/>
    </source>
</evidence>
<dbReference type="GO" id="GO:0006357">
    <property type="term" value="P:regulation of transcription by RNA polymerase II"/>
    <property type="evidence" value="ECO:0007669"/>
    <property type="project" value="TreeGrafter"/>
</dbReference>
<comment type="catalytic activity">
    <reaction evidence="4">
        <text>N(6),N(6)-dimethyl-L-lysyl(9)-[histone H3] + 2 2-oxoglutarate + 2 O2 = L-lysyl(9)-[histone H3] + 2 formaldehyde + 2 succinate + 2 CO2</text>
        <dbReference type="Rhea" id="RHEA:60188"/>
        <dbReference type="Rhea" id="RHEA-COMP:15541"/>
        <dbReference type="Rhea" id="RHEA-COMP:15546"/>
        <dbReference type="ChEBI" id="CHEBI:15379"/>
        <dbReference type="ChEBI" id="CHEBI:16526"/>
        <dbReference type="ChEBI" id="CHEBI:16810"/>
        <dbReference type="ChEBI" id="CHEBI:16842"/>
        <dbReference type="ChEBI" id="CHEBI:29969"/>
        <dbReference type="ChEBI" id="CHEBI:30031"/>
        <dbReference type="ChEBI" id="CHEBI:61976"/>
        <dbReference type="EC" id="1.14.11.65"/>
    </reaction>
</comment>
<dbReference type="InParanoid" id="A0A4W3JC08"/>
<evidence type="ECO:0000256" key="1">
    <source>
        <dbReference type="ARBA" id="ARBA00004123"/>
    </source>
</evidence>
<dbReference type="GO" id="GO:0140683">
    <property type="term" value="F:histone H3K9me/H3K9me2 demethylase activity"/>
    <property type="evidence" value="ECO:0007669"/>
    <property type="project" value="UniProtKB-EC"/>
</dbReference>
<dbReference type="PANTHER" id="PTHR12549">
    <property type="entry name" value="JMJC DOMAIN-CONTAINING HISTONE DEMETHYLATION PROTEIN"/>
    <property type="match status" value="1"/>
</dbReference>
<dbReference type="GO" id="GO:0000785">
    <property type="term" value="C:chromatin"/>
    <property type="evidence" value="ECO:0007669"/>
    <property type="project" value="TreeGrafter"/>
</dbReference>
<organism evidence="7 8">
    <name type="scientific">Callorhinchus milii</name>
    <name type="common">Ghost shark</name>
    <dbReference type="NCBI Taxonomy" id="7868"/>
    <lineage>
        <taxon>Eukaryota</taxon>
        <taxon>Metazoa</taxon>
        <taxon>Chordata</taxon>
        <taxon>Craniata</taxon>
        <taxon>Vertebrata</taxon>
        <taxon>Chondrichthyes</taxon>
        <taxon>Holocephali</taxon>
        <taxon>Chimaeriformes</taxon>
        <taxon>Callorhinchidae</taxon>
        <taxon>Callorhinchus</taxon>
    </lineage>
</organism>
<comment type="domain">
    <text evidence="4">The JmjC domain and the C6-type zinc-finger are required for the demethylation activity.</text>
</comment>
<dbReference type="PANTHER" id="PTHR12549:SF4">
    <property type="entry name" value="LYSINE-SPECIFIC DEMETHYLASE HAIRLESS"/>
    <property type="match status" value="1"/>
</dbReference>
<dbReference type="GO" id="GO:0003712">
    <property type="term" value="F:transcription coregulator activity"/>
    <property type="evidence" value="ECO:0007669"/>
    <property type="project" value="TreeGrafter"/>
</dbReference>
<keyword evidence="3 4" id="KW-0539">Nucleus</keyword>
<dbReference type="Proteomes" id="UP000314986">
    <property type="component" value="Unassembled WGS sequence"/>
</dbReference>
<dbReference type="SUPFAM" id="SSF51197">
    <property type="entry name" value="Clavaminate synthase-like"/>
    <property type="match status" value="1"/>
</dbReference>
<comment type="cofactor">
    <cofactor evidence="4">
        <name>Fe(2+)</name>
        <dbReference type="ChEBI" id="CHEBI:29033"/>
    </cofactor>
    <text evidence="4">Binds 1 Fe(2+) ion per subunit.</text>
</comment>